<protein>
    <submittedName>
        <fullName evidence="3">Sfi1 spindle body protein-domain-containing protein</fullName>
    </submittedName>
</protein>
<feature type="compositionally biased region" description="Gly residues" evidence="1">
    <location>
        <begin position="1298"/>
        <end position="1310"/>
    </location>
</feature>
<comment type="caution">
    <text evidence="3">The sequence shown here is derived from an EMBL/GenBank/DDBJ whole genome shotgun (WGS) entry which is preliminary data.</text>
</comment>
<dbReference type="Proteomes" id="UP001302126">
    <property type="component" value="Unassembled WGS sequence"/>
</dbReference>
<feature type="compositionally biased region" description="Polar residues" evidence="1">
    <location>
        <begin position="387"/>
        <end position="396"/>
    </location>
</feature>
<evidence type="ECO:0000313" key="4">
    <source>
        <dbReference type="Proteomes" id="UP001302126"/>
    </source>
</evidence>
<name>A0AAN6WT17_9PEZI</name>
<reference evidence="3" key="1">
    <citation type="journal article" date="2023" name="Mol. Phylogenet. Evol.">
        <title>Genome-scale phylogeny and comparative genomics of the fungal order Sordariales.</title>
        <authorList>
            <person name="Hensen N."/>
            <person name="Bonometti L."/>
            <person name="Westerberg I."/>
            <person name="Brannstrom I.O."/>
            <person name="Guillou S."/>
            <person name="Cros-Aarteil S."/>
            <person name="Calhoun S."/>
            <person name="Haridas S."/>
            <person name="Kuo A."/>
            <person name="Mondo S."/>
            <person name="Pangilinan J."/>
            <person name="Riley R."/>
            <person name="LaButti K."/>
            <person name="Andreopoulos B."/>
            <person name="Lipzen A."/>
            <person name="Chen C."/>
            <person name="Yan M."/>
            <person name="Daum C."/>
            <person name="Ng V."/>
            <person name="Clum A."/>
            <person name="Steindorff A."/>
            <person name="Ohm R.A."/>
            <person name="Martin F."/>
            <person name="Silar P."/>
            <person name="Natvig D.O."/>
            <person name="Lalanne C."/>
            <person name="Gautier V."/>
            <person name="Ament-Velasquez S.L."/>
            <person name="Kruys A."/>
            <person name="Hutchinson M.I."/>
            <person name="Powell A.J."/>
            <person name="Barry K."/>
            <person name="Miller A.N."/>
            <person name="Grigoriev I.V."/>
            <person name="Debuchy R."/>
            <person name="Gladieux P."/>
            <person name="Hiltunen Thoren M."/>
            <person name="Johannesson H."/>
        </authorList>
    </citation>
    <scope>NUCLEOTIDE SEQUENCE</scope>
    <source>
        <strain evidence="3">PSN309</strain>
    </source>
</reference>
<evidence type="ECO:0000259" key="2">
    <source>
        <dbReference type="Pfam" id="PF08457"/>
    </source>
</evidence>
<dbReference type="InterPro" id="IPR013665">
    <property type="entry name" value="Sfi1_dom"/>
</dbReference>
<feature type="compositionally biased region" description="Basic residues" evidence="1">
    <location>
        <begin position="154"/>
        <end position="163"/>
    </location>
</feature>
<evidence type="ECO:0000256" key="1">
    <source>
        <dbReference type="SAM" id="MobiDB-lite"/>
    </source>
</evidence>
<feature type="compositionally biased region" description="Polar residues" evidence="1">
    <location>
        <begin position="1094"/>
        <end position="1103"/>
    </location>
</feature>
<keyword evidence="4" id="KW-1185">Reference proteome</keyword>
<feature type="compositionally biased region" description="Low complexity" evidence="1">
    <location>
        <begin position="1142"/>
        <end position="1151"/>
    </location>
</feature>
<feature type="region of interest" description="Disordered" evidence="1">
    <location>
        <begin position="1092"/>
        <end position="1172"/>
    </location>
</feature>
<accession>A0AAN6WT17</accession>
<reference evidence="3" key="2">
    <citation type="submission" date="2023-05" db="EMBL/GenBank/DDBJ databases">
        <authorList>
            <consortium name="Lawrence Berkeley National Laboratory"/>
            <person name="Steindorff A."/>
            <person name="Hensen N."/>
            <person name="Bonometti L."/>
            <person name="Westerberg I."/>
            <person name="Brannstrom I.O."/>
            <person name="Guillou S."/>
            <person name="Cros-Aarteil S."/>
            <person name="Calhoun S."/>
            <person name="Haridas S."/>
            <person name="Kuo A."/>
            <person name="Mondo S."/>
            <person name="Pangilinan J."/>
            <person name="Riley R."/>
            <person name="Labutti K."/>
            <person name="Andreopoulos B."/>
            <person name="Lipzen A."/>
            <person name="Chen C."/>
            <person name="Yanf M."/>
            <person name="Daum C."/>
            <person name="Ng V."/>
            <person name="Clum A."/>
            <person name="Ohm R."/>
            <person name="Martin F."/>
            <person name="Silar P."/>
            <person name="Natvig D."/>
            <person name="Lalanne C."/>
            <person name="Gautier V."/>
            <person name="Ament-Velasquez S.L."/>
            <person name="Kruys A."/>
            <person name="Hutchinson M.I."/>
            <person name="Powell A.J."/>
            <person name="Barry K."/>
            <person name="Miller A.N."/>
            <person name="Grigoriev I.V."/>
            <person name="Debuchy R."/>
            <person name="Gladieux P."/>
            <person name="Thoren M.H."/>
            <person name="Johannesson H."/>
        </authorList>
    </citation>
    <scope>NUCLEOTIDE SEQUENCE</scope>
    <source>
        <strain evidence="3">PSN309</strain>
    </source>
</reference>
<dbReference type="Pfam" id="PF08457">
    <property type="entry name" value="Sfi1"/>
    <property type="match status" value="1"/>
</dbReference>
<sequence length="1330" mass="151274">MPPPSSLRAGLPLLSSSNTFVNSSQLNEPYSDEDIELIHAIVALAEHIYPSLPERERLPTNALFHAAEQILPEHGYDPDDAPSHISRLIFKIGGQRSGETLSDKFRTVLEGMGIKLEFVPSSPPIVASDDEEGTTTTVDINDVIRQRFLGNPQRQRRWRHSSVSRRSGDDRLSMSDEGTTGTYELPTRARSRPRSRSVSFLDDRENPVRRGEDVDDESTRPFSRLGRDGEAIQFVPAARTALKTKGPTVVEEEKRRPVTKDRRIGNWQDNHQDEEVDDLDDNAMPNQQLQWAQQPHSGGKASGNGGVPHIPEHFRAHIPIRQKINNRPGRGLEHAISAPAENGIVRDKEQLSLLPRSASASTVADTEPAPHSPRSDEDDGLHGAPGNSDTTVQTQEGDPHPSRPHLLPPLTRIPPHGGRPAVDFAALEAKLQQLRMNEEELLCNDVLDAWRVRRAEAQDSRELAWSSAIDWDDRDIFEEVLEVWHENTLALRDERAQAEASLLEEEAERVRQAEITRMENRATRCYEIFLIRNTLAHWQDSALEEVDRTAVARRYLVRKKAFEAWRAQHVQDESKVTNFILMEMLQRWGQVSLHLEVRRRVAVQHDEQNLLAPVLETILTAHKKNLADRFWEYRAAWQYLDAWLVRANQAMDEHEMAIDVDDRLVLDEAANIWHDELEELRYHAADATVRYSRQEAIRVLGHWQEQTRLERLLAWYRAADEEDTIHTVLDLWRAASTDSRLNRERAVAFAIDDYLTQWHNETKVKLFTQRDEDYTKFDVLSHWYYSERLAWWQRDFETQLMRSTLNQMLDVAQQARAHRVREEREAYSLEVYNLLGDAVDHWLMVLDKGAAWRHRRNADVVNLYYTNRPVVDYWWAAAQESIRLSTQFRRQAAITSNRHIAINVLEEWPEAAETARRERLLQLLRLYRRNYKISLATDCLDHWHELTADAWVSGRRAHDAYMNFRSDDINSYLDYWLTTTHTAEDFMQIAADAEVEVFCGKWQAIAREMRDDHDYAIYTAEDKELARCLETWEFEALQIRSREQMVGTVRGRNDQRLIGQMLDEWHQFAIPESAANATQLDPRMSTLEARRSIRQQLSRSTAAATPGPSFGRGNGNGATTGRTRPPFFASTLPVRPNPNVSFQPQPQTPHFPFRESRPVSPETGNGDGEEGNLQSLLQAGRYGLDFDEDSLLPETETNDPGFMSTPTRWTGSARPLGYRPSTTPSAILPSPYERELRNNGYGFGSASTSGSGRGGRGLSLLRDLGRGNGFSASTPGTSSRLGGRGAFMTPGNLRGNGATPGGRGATTGGRGQRERVVEFADITEASAEDA</sequence>
<feature type="region of interest" description="Disordered" evidence="1">
    <location>
        <begin position="291"/>
        <end position="311"/>
    </location>
</feature>
<feature type="domain" description="Sfi1 spindle body" evidence="2">
    <location>
        <begin position="504"/>
        <end position="1067"/>
    </location>
</feature>
<gene>
    <name evidence="3" type="ORF">QBC35DRAFT_230620</name>
</gene>
<proteinExistence type="predicted"/>
<organism evidence="3 4">
    <name type="scientific">Podospora australis</name>
    <dbReference type="NCBI Taxonomy" id="1536484"/>
    <lineage>
        <taxon>Eukaryota</taxon>
        <taxon>Fungi</taxon>
        <taxon>Dikarya</taxon>
        <taxon>Ascomycota</taxon>
        <taxon>Pezizomycotina</taxon>
        <taxon>Sordariomycetes</taxon>
        <taxon>Sordariomycetidae</taxon>
        <taxon>Sordariales</taxon>
        <taxon>Podosporaceae</taxon>
        <taxon>Podospora</taxon>
    </lineage>
</organism>
<feature type="region of interest" description="Disordered" evidence="1">
    <location>
        <begin position="1289"/>
        <end position="1314"/>
    </location>
</feature>
<feature type="region of interest" description="Disordered" evidence="1">
    <location>
        <begin position="1194"/>
        <end position="1230"/>
    </location>
</feature>
<feature type="region of interest" description="Disordered" evidence="1">
    <location>
        <begin position="355"/>
        <end position="419"/>
    </location>
</feature>
<evidence type="ECO:0000313" key="3">
    <source>
        <dbReference type="EMBL" id="KAK4187594.1"/>
    </source>
</evidence>
<feature type="region of interest" description="Disordered" evidence="1">
    <location>
        <begin position="152"/>
        <end position="224"/>
    </location>
</feature>
<feature type="compositionally biased region" description="Basic and acidic residues" evidence="1">
    <location>
        <begin position="201"/>
        <end position="212"/>
    </location>
</feature>
<dbReference type="EMBL" id="MU864400">
    <property type="protein sequence ID" value="KAK4187594.1"/>
    <property type="molecule type" value="Genomic_DNA"/>
</dbReference>